<accession>A0A2T3KU94</accession>
<comment type="caution">
    <text evidence="4">The sequence shown here is derived from an EMBL/GenBank/DDBJ whole genome shotgun (WGS) entry which is preliminary data.</text>
</comment>
<protein>
    <recommendedName>
        <fullName evidence="3">Outer membrane protein beta-barrel domain-containing protein</fullName>
    </recommendedName>
</protein>
<dbReference type="EMBL" id="PYNS01000012">
    <property type="protein sequence ID" value="PSV10369.1"/>
    <property type="molecule type" value="Genomic_DNA"/>
</dbReference>
<name>A0A2T3KU94_PHOLD</name>
<keyword evidence="1 2" id="KW-0732">Signal</keyword>
<reference evidence="4 5" key="1">
    <citation type="submission" date="2018-03" db="EMBL/GenBank/DDBJ databases">
        <title>Whole genome sequencing of Histamine producing bacteria.</title>
        <authorList>
            <person name="Butler K."/>
        </authorList>
    </citation>
    <scope>NUCLEOTIDE SEQUENCE [LARGE SCALE GENOMIC DNA]</scope>
    <source>
        <strain evidence="4 5">Res.4.1</strain>
    </source>
</reference>
<evidence type="ECO:0000313" key="4">
    <source>
        <dbReference type="EMBL" id="PSV10369.1"/>
    </source>
</evidence>
<dbReference type="Gene3D" id="2.40.160.20">
    <property type="match status" value="1"/>
</dbReference>
<feature type="signal peptide" evidence="2">
    <location>
        <begin position="1"/>
        <end position="23"/>
    </location>
</feature>
<dbReference type="RefSeq" id="WP_107185161.1">
    <property type="nucleotide sequence ID" value="NZ_CP131579.1"/>
</dbReference>
<evidence type="ECO:0000256" key="1">
    <source>
        <dbReference type="ARBA" id="ARBA00022729"/>
    </source>
</evidence>
<dbReference type="InterPro" id="IPR027385">
    <property type="entry name" value="Beta-barrel_OMP"/>
</dbReference>
<dbReference type="Pfam" id="PF13505">
    <property type="entry name" value="OMP_b-brl"/>
    <property type="match status" value="1"/>
</dbReference>
<feature type="domain" description="Outer membrane protein beta-barrel" evidence="3">
    <location>
        <begin position="11"/>
        <end position="171"/>
    </location>
</feature>
<proteinExistence type="predicted"/>
<sequence length="192" mass="21010">MKKVITPLAALIVSSFAMTSAHAAVKQDYFVGADLGLRLSGGMMLKNTITDHESDNDLDNSAIYGIHGGVTLNDHHRITLGYTHEELSLKDDSESTGLDTVKAKYDYVFNLTNNINLTAGANLGYEMAEDNSNLDGMVYGIQTGVEYNLNHWSFGGELGYTLHNAEDDSTMAIFKASLQDEATLMTNVTYHF</sequence>
<dbReference type="AlphaFoldDB" id="A0A2T3KU94"/>
<evidence type="ECO:0000256" key="2">
    <source>
        <dbReference type="SAM" id="SignalP"/>
    </source>
</evidence>
<feature type="chain" id="PRO_5015623919" description="Outer membrane protein beta-barrel domain-containing protein" evidence="2">
    <location>
        <begin position="24"/>
        <end position="192"/>
    </location>
</feature>
<dbReference type="Proteomes" id="UP000240530">
    <property type="component" value="Unassembled WGS sequence"/>
</dbReference>
<organism evidence="4 5">
    <name type="scientific">Photobacterium leiognathi subsp. mandapamensis</name>
    <name type="common">Photobacterium mandapamensis</name>
    <dbReference type="NCBI Taxonomy" id="48408"/>
    <lineage>
        <taxon>Bacteria</taxon>
        <taxon>Pseudomonadati</taxon>
        <taxon>Pseudomonadota</taxon>
        <taxon>Gammaproteobacteria</taxon>
        <taxon>Vibrionales</taxon>
        <taxon>Vibrionaceae</taxon>
        <taxon>Photobacterium</taxon>
    </lineage>
</organism>
<dbReference type="SUPFAM" id="SSF56925">
    <property type="entry name" value="OMPA-like"/>
    <property type="match status" value="1"/>
</dbReference>
<dbReference type="InterPro" id="IPR011250">
    <property type="entry name" value="OMP/PagP_B-barrel"/>
</dbReference>
<evidence type="ECO:0000313" key="5">
    <source>
        <dbReference type="Proteomes" id="UP000240530"/>
    </source>
</evidence>
<evidence type="ECO:0000259" key="3">
    <source>
        <dbReference type="Pfam" id="PF13505"/>
    </source>
</evidence>
<gene>
    <name evidence="4" type="ORF">C0W93_11640</name>
</gene>